<evidence type="ECO:0000313" key="6">
    <source>
        <dbReference type="WBParaSite" id="SSLN_0000695901-mRNA-1"/>
    </source>
</evidence>
<keyword evidence="1" id="KW-0863">Zinc-finger</keyword>
<feature type="compositionally biased region" description="Basic and acidic residues" evidence="2">
    <location>
        <begin position="1"/>
        <end position="13"/>
    </location>
</feature>
<evidence type="ECO:0000256" key="1">
    <source>
        <dbReference type="PROSITE-ProRule" id="PRU00042"/>
    </source>
</evidence>
<evidence type="ECO:0000313" key="5">
    <source>
        <dbReference type="Proteomes" id="UP000275846"/>
    </source>
</evidence>
<dbReference type="Proteomes" id="UP000275846">
    <property type="component" value="Unassembled WGS sequence"/>
</dbReference>
<dbReference type="WBParaSite" id="SSLN_0000695901-mRNA-1">
    <property type="protein sequence ID" value="SSLN_0000695901-mRNA-1"/>
    <property type="gene ID" value="SSLN_0000695901"/>
</dbReference>
<evidence type="ECO:0000313" key="4">
    <source>
        <dbReference type="EMBL" id="VDL93131.1"/>
    </source>
</evidence>
<dbReference type="GO" id="GO:0008270">
    <property type="term" value="F:zinc ion binding"/>
    <property type="evidence" value="ECO:0007669"/>
    <property type="project" value="UniProtKB-KW"/>
</dbReference>
<feature type="domain" description="C2H2-type" evidence="3">
    <location>
        <begin position="46"/>
        <end position="73"/>
    </location>
</feature>
<keyword evidence="5" id="KW-1185">Reference proteome</keyword>
<proteinExistence type="predicted"/>
<dbReference type="EMBL" id="UYSU01033834">
    <property type="protein sequence ID" value="VDL93131.1"/>
    <property type="molecule type" value="Genomic_DNA"/>
</dbReference>
<feature type="region of interest" description="Disordered" evidence="2">
    <location>
        <begin position="1"/>
        <end position="41"/>
    </location>
</feature>
<evidence type="ECO:0000256" key="2">
    <source>
        <dbReference type="SAM" id="MobiDB-lite"/>
    </source>
</evidence>
<keyword evidence="1" id="KW-0479">Metal-binding</keyword>
<gene>
    <name evidence="4" type="ORF">SSLN_LOCUS6746</name>
</gene>
<sequence length="290" mass="32522">MRIHDSGIHHNTDNTDTPCTPSAPAILAPTATPTTMDNIPPASPDISCPHCTHNFNSRIGLVGHLRIHRTEAPIYKTVAWRAANLTLTPNHALGPVRDKQDVLVTKAIPDANGWKDHRLVISKMRLRLQPLRRPQGKRSQGKLNNVLLNVPAHHLHFSNELANRLANLPVADADNSVENRWCQLGDIIQSTALDVLGRARRQHQDWFNDNDAAINALLVQKNQLHKAYIDRLTAANKTTFYRMTNGVKQGCILAPTLFSLMFSAMLMDAYCDERPRIRIAYRMDGSHLNQ</sequence>
<protein>
    <submittedName>
        <fullName evidence="6">C2H2-type domain-containing protein</fullName>
    </submittedName>
</protein>
<feature type="compositionally biased region" description="Low complexity" evidence="2">
    <location>
        <begin position="20"/>
        <end position="35"/>
    </location>
</feature>
<name>A0A183SR98_SCHSO</name>
<keyword evidence="1" id="KW-0862">Zinc</keyword>
<organism evidence="6">
    <name type="scientific">Schistocephalus solidus</name>
    <name type="common">Tapeworm</name>
    <dbReference type="NCBI Taxonomy" id="70667"/>
    <lineage>
        <taxon>Eukaryota</taxon>
        <taxon>Metazoa</taxon>
        <taxon>Spiralia</taxon>
        <taxon>Lophotrochozoa</taxon>
        <taxon>Platyhelminthes</taxon>
        <taxon>Cestoda</taxon>
        <taxon>Eucestoda</taxon>
        <taxon>Diphyllobothriidea</taxon>
        <taxon>Diphyllobothriidae</taxon>
        <taxon>Schistocephalus</taxon>
    </lineage>
</organism>
<reference evidence="4 5" key="2">
    <citation type="submission" date="2018-11" db="EMBL/GenBank/DDBJ databases">
        <authorList>
            <consortium name="Pathogen Informatics"/>
        </authorList>
    </citation>
    <scope>NUCLEOTIDE SEQUENCE [LARGE SCALE GENOMIC DNA]</scope>
    <source>
        <strain evidence="4 5">NST_G2</strain>
    </source>
</reference>
<dbReference type="PROSITE" id="PS00028">
    <property type="entry name" value="ZINC_FINGER_C2H2_1"/>
    <property type="match status" value="1"/>
</dbReference>
<reference evidence="6" key="1">
    <citation type="submission" date="2016-06" db="UniProtKB">
        <authorList>
            <consortium name="WormBaseParasite"/>
        </authorList>
    </citation>
    <scope>IDENTIFICATION</scope>
</reference>
<accession>A0A183SR98</accession>
<dbReference type="InterPro" id="IPR013087">
    <property type="entry name" value="Znf_C2H2_type"/>
</dbReference>
<evidence type="ECO:0000259" key="3">
    <source>
        <dbReference type="PROSITE" id="PS50157"/>
    </source>
</evidence>
<dbReference type="AlphaFoldDB" id="A0A183SR98"/>
<dbReference type="PROSITE" id="PS50157">
    <property type="entry name" value="ZINC_FINGER_C2H2_2"/>
    <property type="match status" value="1"/>
</dbReference>